<feature type="transmembrane region" description="Helical" evidence="1">
    <location>
        <begin position="60"/>
        <end position="84"/>
    </location>
</feature>
<proteinExistence type="predicted"/>
<evidence type="ECO:0000256" key="1">
    <source>
        <dbReference type="SAM" id="Phobius"/>
    </source>
</evidence>
<protein>
    <submittedName>
        <fullName evidence="2">Uncharacterized protein</fullName>
    </submittedName>
</protein>
<keyword evidence="1" id="KW-1133">Transmembrane helix</keyword>
<feature type="transmembrane region" description="Helical" evidence="1">
    <location>
        <begin position="104"/>
        <end position="128"/>
    </location>
</feature>
<sequence>MIEFFKRVGLFRNKELEWLKNEQDILVLQWWGYTLRFLANEESKNGGAFKMDKKRPINKLLVFLMGTLLCGLTFHGTGMATPITDYDNNAPTDTGLKIASGGLTLIYFPVKAAYAGLGGIVGGIAYVLGGGDEETAQVIWTPTIKGTYQITPDHLKGERPVRFFGQADFGTMY</sequence>
<gene>
    <name evidence="2" type="ORF">PPG34_15205</name>
</gene>
<comment type="caution">
    <text evidence="2">The sequence shown here is derived from an EMBL/GenBank/DDBJ whole genome shotgun (WGS) entry which is preliminary data.</text>
</comment>
<dbReference type="Proteomes" id="UP001250932">
    <property type="component" value="Unassembled WGS sequence"/>
</dbReference>
<dbReference type="RefSeq" id="WP_313834294.1">
    <property type="nucleotide sequence ID" value="NZ_JAQOUE010000002.1"/>
</dbReference>
<reference evidence="2 3" key="1">
    <citation type="journal article" date="2023" name="ISME J.">
        <title>Cultivation and genomic characterization of novel and ubiquitous marine nitrite-oxidizing bacteria from the Nitrospirales.</title>
        <authorList>
            <person name="Mueller A.J."/>
            <person name="Daebeler A."/>
            <person name="Herbold C.W."/>
            <person name="Kirkegaard R.H."/>
            <person name="Daims H."/>
        </authorList>
    </citation>
    <scope>NUCLEOTIDE SEQUENCE [LARGE SCALE GENOMIC DNA]</scope>
    <source>
        <strain evidence="2 3">EB</strain>
    </source>
</reference>
<name>A0ABU3KB84_9BACT</name>
<evidence type="ECO:0000313" key="3">
    <source>
        <dbReference type="Proteomes" id="UP001250932"/>
    </source>
</evidence>
<accession>A0ABU3KB84</accession>
<organism evidence="2 3">
    <name type="scientific">Candidatus Nitronereus thalassa</name>
    <dbReference type="NCBI Taxonomy" id="3020898"/>
    <lineage>
        <taxon>Bacteria</taxon>
        <taxon>Pseudomonadati</taxon>
        <taxon>Nitrospirota</taxon>
        <taxon>Nitrospiria</taxon>
        <taxon>Nitrospirales</taxon>
        <taxon>Nitrospiraceae</taxon>
        <taxon>Candidatus Nitronereus</taxon>
    </lineage>
</organism>
<keyword evidence="1" id="KW-0472">Membrane</keyword>
<evidence type="ECO:0000313" key="2">
    <source>
        <dbReference type="EMBL" id="MDT7043701.1"/>
    </source>
</evidence>
<keyword evidence="1" id="KW-0812">Transmembrane</keyword>
<dbReference type="EMBL" id="JAQOUE010000002">
    <property type="protein sequence ID" value="MDT7043701.1"/>
    <property type="molecule type" value="Genomic_DNA"/>
</dbReference>
<keyword evidence="3" id="KW-1185">Reference proteome</keyword>